<keyword evidence="4" id="KW-1185">Reference proteome</keyword>
<dbReference type="PROSITE" id="PS52050">
    <property type="entry name" value="WYL"/>
    <property type="match status" value="1"/>
</dbReference>
<dbReference type="Proteomes" id="UP001516588">
    <property type="component" value="Unassembled WGS sequence"/>
</dbReference>
<evidence type="ECO:0000313" key="3">
    <source>
        <dbReference type="EMBL" id="MBE5035365.1"/>
    </source>
</evidence>
<dbReference type="Pfam" id="PF25583">
    <property type="entry name" value="WCX"/>
    <property type="match status" value="1"/>
</dbReference>
<gene>
    <name evidence="3" type="ORF">INF20_03600</name>
</gene>
<evidence type="ECO:0000313" key="4">
    <source>
        <dbReference type="Proteomes" id="UP001516588"/>
    </source>
</evidence>
<dbReference type="InterPro" id="IPR026881">
    <property type="entry name" value="WYL_dom"/>
</dbReference>
<dbReference type="SUPFAM" id="SSF46785">
    <property type="entry name" value="Winged helix' DNA-binding domain"/>
    <property type="match status" value="1"/>
</dbReference>
<feature type="domain" description="WCX" evidence="2">
    <location>
        <begin position="263"/>
        <end position="323"/>
    </location>
</feature>
<protein>
    <submittedName>
        <fullName evidence="3">WYL domain-containing protein</fullName>
    </submittedName>
</protein>
<dbReference type="RefSeq" id="WP_226385032.1">
    <property type="nucleotide sequence ID" value="NZ_JADCKA010000004.1"/>
</dbReference>
<name>A0ABR9QXR6_9FIRM</name>
<dbReference type="PANTHER" id="PTHR34580">
    <property type="match status" value="1"/>
</dbReference>
<feature type="domain" description="WYL" evidence="1">
    <location>
        <begin position="143"/>
        <end position="217"/>
    </location>
</feature>
<dbReference type="InterPro" id="IPR036390">
    <property type="entry name" value="WH_DNA-bd_sf"/>
</dbReference>
<reference evidence="3 4" key="1">
    <citation type="submission" date="2020-10" db="EMBL/GenBank/DDBJ databases">
        <title>ChiBAC.</title>
        <authorList>
            <person name="Zenner C."/>
            <person name="Hitch T.C.A."/>
            <person name="Clavel T."/>
        </authorList>
    </citation>
    <scope>NUCLEOTIDE SEQUENCE [LARGE SCALE GENOMIC DNA]</scope>
    <source>
        <strain evidence="3 4">DSM 108706</strain>
    </source>
</reference>
<dbReference type="PANTHER" id="PTHR34580:SF1">
    <property type="entry name" value="PROTEIN PAFC"/>
    <property type="match status" value="1"/>
</dbReference>
<organism evidence="3 4">
    <name type="scientific">Gallibacter intestinalis</name>
    <dbReference type="NCBI Taxonomy" id="2779356"/>
    <lineage>
        <taxon>Bacteria</taxon>
        <taxon>Bacillati</taxon>
        <taxon>Bacillota</taxon>
        <taxon>Clostridia</taxon>
        <taxon>Eubacteriales</taxon>
        <taxon>Eubacteriaceae</taxon>
        <taxon>Gallibacter</taxon>
    </lineage>
</organism>
<sequence>MAVSNTNLRTLYVMKMLLEYSDEEHALSSADIIKKLESYGLSGDRKSIYGDIETLEAFGFDIMRLNGGANPGYYLASRDFELPELKLLVDAVQSSKFITAKKSHELIKKIETLASVHESKQLKRQLFIYDRPKTGNETIYYNVDRIQEGLMNDTKIKFHYMEWNTKKELVPRKNGEYYVVSPWAMTWDDENYYMIAYSDSSDHLNHYRVDKMKDVEVIADEPRSGKEKFEKFNLAAFAKKTFGMYGGEDRDVSLICENRLVGVMIDRFGRDITVIQEDDDYIKVTVPVTVSQQFFGWLTGLGTGVKIAAPADVRDAYRDYVKDIFDGLTNSNN</sequence>
<dbReference type="Pfam" id="PF13280">
    <property type="entry name" value="WYL"/>
    <property type="match status" value="1"/>
</dbReference>
<accession>A0ABR9QXR6</accession>
<dbReference type="InterPro" id="IPR051534">
    <property type="entry name" value="CBASS_pafABC_assoc_protein"/>
</dbReference>
<dbReference type="EMBL" id="JADCKA010000004">
    <property type="protein sequence ID" value="MBE5035365.1"/>
    <property type="molecule type" value="Genomic_DNA"/>
</dbReference>
<evidence type="ECO:0000259" key="1">
    <source>
        <dbReference type="Pfam" id="PF13280"/>
    </source>
</evidence>
<evidence type="ECO:0000259" key="2">
    <source>
        <dbReference type="Pfam" id="PF25583"/>
    </source>
</evidence>
<proteinExistence type="predicted"/>
<comment type="caution">
    <text evidence="3">The sequence shown here is derived from an EMBL/GenBank/DDBJ whole genome shotgun (WGS) entry which is preliminary data.</text>
</comment>
<dbReference type="InterPro" id="IPR057727">
    <property type="entry name" value="WCX_dom"/>
</dbReference>